<accession>A0A5P1FD48</accession>
<sequence length="287" mass="32213">MHEDRDYEAGPSPTPVEGDQFSTKMALIEGRRRKSSSSSSPASMETQVSIESWKEREYSVVNIRSRDRPKLLFDTVCTLTDLQYLVFHAAVSSHGPLAFQEYYIRHMDGRTFLDTESERQRVTRCLVAAVERRISHGLRVEVLTKNRKRLLSDVTRVLREGGLSLTRAECAVRGERAVGTFYVTDTSALSSREGDVDPKRLELVRKELGEEGVTLEVSNNHPPIRKVVGSAGEGSNDARNQVSGLVVTGRSVGSWSRMEEERPRFSLGNLLWSHIEKLSSNFGSIRS</sequence>
<dbReference type="InterPro" id="IPR002912">
    <property type="entry name" value="ACT_dom"/>
</dbReference>
<proteinExistence type="predicted"/>
<gene>
    <name evidence="5" type="ORF">A4U43_C03F23120</name>
</gene>
<evidence type="ECO:0000256" key="3">
    <source>
        <dbReference type="SAM" id="MobiDB-lite"/>
    </source>
</evidence>
<dbReference type="EMBL" id="CM007383">
    <property type="protein sequence ID" value="ONK76032.1"/>
    <property type="molecule type" value="Genomic_DNA"/>
</dbReference>
<dbReference type="SUPFAM" id="SSF55021">
    <property type="entry name" value="ACT-like"/>
    <property type="match status" value="1"/>
</dbReference>
<feature type="domain" description="ACT" evidence="4">
    <location>
        <begin position="139"/>
        <end position="222"/>
    </location>
</feature>
<reference evidence="6" key="1">
    <citation type="journal article" date="2017" name="Nat. Commun.">
        <title>The asparagus genome sheds light on the origin and evolution of a young Y chromosome.</title>
        <authorList>
            <person name="Harkess A."/>
            <person name="Zhou J."/>
            <person name="Xu C."/>
            <person name="Bowers J.E."/>
            <person name="Van der Hulst R."/>
            <person name="Ayyampalayam S."/>
            <person name="Mercati F."/>
            <person name="Riccardi P."/>
            <person name="McKain M.R."/>
            <person name="Kakrana A."/>
            <person name="Tang H."/>
            <person name="Ray J."/>
            <person name="Groenendijk J."/>
            <person name="Arikit S."/>
            <person name="Mathioni S.M."/>
            <person name="Nakano M."/>
            <person name="Shan H."/>
            <person name="Telgmann-Rauber A."/>
            <person name="Kanno A."/>
            <person name="Yue Z."/>
            <person name="Chen H."/>
            <person name="Li W."/>
            <person name="Chen Y."/>
            <person name="Xu X."/>
            <person name="Zhang Y."/>
            <person name="Luo S."/>
            <person name="Chen H."/>
            <person name="Gao J."/>
            <person name="Mao Z."/>
            <person name="Pires J.C."/>
            <person name="Luo M."/>
            <person name="Kudrna D."/>
            <person name="Wing R.A."/>
            <person name="Meyers B.C."/>
            <person name="Yi K."/>
            <person name="Kong H."/>
            <person name="Lavrijsen P."/>
            <person name="Sunseri F."/>
            <person name="Falavigna A."/>
            <person name="Ye Y."/>
            <person name="Leebens-Mack J.H."/>
            <person name="Chen G."/>
        </authorList>
    </citation>
    <scope>NUCLEOTIDE SEQUENCE [LARGE SCALE GENOMIC DNA]</scope>
    <source>
        <strain evidence="6">cv. DH0086</strain>
    </source>
</reference>
<evidence type="ECO:0000313" key="5">
    <source>
        <dbReference type="EMBL" id="ONK76032.1"/>
    </source>
</evidence>
<dbReference type="InterPro" id="IPR045865">
    <property type="entry name" value="ACT-like_dom_sf"/>
</dbReference>
<feature type="region of interest" description="Disordered" evidence="3">
    <location>
        <begin position="1"/>
        <end position="46"/>
    </location>
</feature>
<dbReference type="OMA" id="WKEREYS"/>
<dbReference type="GO" id="GO:0016597">
    <property type="term" value="F:amino acid binding"/>
    <property type="evidence" value="ECO:0007669"/>
    <property type="project" value="UniProtKB-UniRule"/>
</dbReference>
<name>A0A5P1FD48_ASPOF</name>
<organism evidence="5 6">
    <name type="scientific">Asparagus officinalis</name>
    <name type="common">Garden asparagus</name>
    <dbReference type="NCBI Taxonomy" id="4686"/>
    <lineage>
        <taxon>Eukaryota</taxon>
        <taxon>Viridiplantae</taxon>
        <taxon>Streptophyta</taxon>
        <taxon>Embryophyta</taxon>
        <taxon>Tracheophyta</taxon>
        <taxon>Spermatophyta</taxon>
        <taxon>Magnoliopsida</taxon>
        <taxon>Liliopsida</taxon>
        <taxon>Asparagales</taxon>
        <taxon>Asparagaceae</taxon>
        <taxon>Asparagoideae</taxon>
        <taxon>Asparagus</taxon>
    </lineage>
</organism>
<evidence type="ECO:0000313" key="6">
    <source>
        <dbReference type="Proteomes" id="UP000243459"/>
    </source>
</evidence>
<dbReference type="CDD" id="cd04897">
    <property type="entry name" value="ACT_ACR_3"/>
    <property type="match status" value="1"/>
</dbReference>
<protein>
    <recommendedName>
        <fullName evidence="2">ACT domain-containing protein ACR</fullName>
    </recommendedName>
    <alternativeName>
        <fullName evidence="2">Protein ACT DOMAIN REPEATS</fullName>
    </alternativeName>
</protein>
<dbReference type="OrthoDB" id="1716101at2759"/>
<keyword evidence="1 2" id="KW-0677">Repeat</keyword>
<dbReference type="Gramene" id="ONK76032">
    <property type="protein sequence ID" value="ONK76032"/>
    <property type="gene ID" value="A4U43_C03F23120"/>
</dbReference>
<comment type="function">
    <text evidence="2">Binds amino acids.</text>
</comment>
<evidence type="ECO:0000259" key="4">
    <source>
        <dbReference type="PROSITE" id="PS51671"/>
    </source>
</evidence>
<dbReference type="Proteomes" id="UP000243459">
    <property type="component" value="Chromosome 3"/>
</dbReference>
<evidence type="ECO:0000256" key="2">
    <source>
        <dbReference type="RuleBase" id="RU369043"/>
    </source>
</evidence>
<dbReference type="InterPro" id="IPR040217">
    <property type="entry name" value="ACR1-12"/>
</dbReference>
<keyword evidence="6" id="KW-1185">Reference proteome</keyword>
<evidence type="ECO:0000256" key="1">
    <source>
        <dbReference type="ARBA" id="ARBA00022737"/>
    </source>
</evidence>
<dbReference type="PANTHER" id="PTHR31096">
    <property type="entry name" value="ACT DOMAIN-CONTAINING PROTEIN ACR4-RELATED"/>
    <property type="match status" value="1"/>
</dbReference>
<dbReference type="AlphaFoldDB" id="A0A5P1FD48"/>
<dbReference type="PANTHER" id="PTHR31096:SF7">
    <property type="entry name" value="ACT DOMAIN-CONTAINING PROTEIN ACR1"/>
    <property type="match status" value="1"/>
</dbReference>
<dbReference type="PROSITE" id="PS51671">
    <property type="entry name" value="ACT"/>
    <property type="match status" value="1"/>
</dbReference>